<evidence type="ECO:0000256" key="2">
    <source>
        <dbReference type="ARBA" id="ARBA00022840"/>
    </source>
</evidence>
<feature type="region of interest" description="Disordered" evidence="3">
    <location>
        <begin position="1"/>
        <end position="35"/>
    </location>
</feature>
<dbReference type="Gene3D" id="1.10.10.10">
    <property type="entry name" value="Winged helix-like DNA-binding domain superfamily/Winged helix DNA-binding domain"/>
    <property type="match status" value="1"/>
</dbReference>
<evidence type="ECO:0000313" key="5">
    <source>
        <dbReference type="EMBL" id="GAA2246819.1"/>
    </source>
</evidence>
<dbReference type="Gene3D" id="1.25.40.10">
    <property type="entry name" value="Tetratricopeptide repeat domain"/>
    <property type="match status" value="1"/>
</dbReference>
<organism evidence="5 6">
    <name type="scientific">Herbiconiux moechotypicola</name>
    <dbReference type="NCBI Taxonomy" id="637393"/>
    <lineage>
        <taxon>Bacteria</taxon>
        <taxon>Bacillati</taxon>
        <taxon>Actinomycetota</taxon>
        <taxon>Actinomycetes</taxon>
        <taxon>Micrococcales</taxon>
        <taxon>Microbacteriaceae</taxon>
        <taxon>Herbiconiux</taxon>
    </lineage>
</organism>
<dbReference type="PANTHER" id="PTHR16305:SF28">
    <property type="entry name" value="GUANYLATE CYCLASE DOMAIN-CONTAINING PROTEIN"/>
    <property type="match status" value="1"/>
</dbReference>
<feature type="domain" description="HTH luxR-type" evidence="4">
    <location>
        <begin position="884"/>
        <end position="949"/>
    </location>
</feature>
<name>A0ABP5QXP4_9MICO</name>
<accession>A0ABP5QXP4</accession>
<evidence type="ECO:0000256" key="3">
    <source>
        <dbReference type="SAM" id="MobiDB-lite"/>
    </source>
</evidence>
<keyword evidence="1" id="KW-0547">Nucleotide-binding</keyword>
<reference evidence="6" key="1">
    <citation type="journal article" date="2019" name="Int. J. Syst. Evol. Microbiol.">
        <title>The Global Catalogue of Microorganisms (GCM) 10K type strain sequencing project: providing services to taxonomists for standard genome sequencing and annotation.</title>
        <authorList>
            <consortium name="The Broad Institute Genomics Platform"/>
            <consortium name="The Broad Institute Genome Sequencing Center for Infectious Disease"/>
            <person name="Wu L."/>
            <person name="Ma J."/>
        </authorList>
    </citation>
    <scope>NUCLEOTIDE SEQUENCE [LARGE SCALE GENOMIC DNA]</scope>
    <source>
        <strain evidence="6">JCM 16117</strain>
    </source>
</reference>
<dbReference type="SUPFAM" id="SSF52540">
    <property type="entry name" value="P-loop containing nucleoside triphosphate hydrolases"/>
    <property type="match status" value="1"/>
</dbReference>
<dbReference type="SMART" id="SM00421">
    <property type="entry name" value="HTH_LUXR"/>
    <property type="match status" value="1"/>
</dbReference>
<dbReference type="Gene3D" id="3.40.50.300">
    <property type="entry name" value="P-loop containing nucleotide triphosphate hydrolases"/>
    <property type="match status" value="1"/>
</dbReference>
<dbReference type="PANTHER" id="PTHR16305">
    <property type="entry name" value="TESTICULAR SOLUBLE ADENYLYL CYCLASE"/>
    <property type="match status" value="1"/>
</dbReference>
<dbReference type="InterPro" id="IPR036388">
    <property type="entry name" value="WH-like_DNA-bd_sf"/>
</dbReference>
<sequence>MGAWMRVRGSTGVSDGDDPAGYRGRVPSPGPYRLPLRGRQAEVREIERGIDGVLRGGSAVAVLSGEPGIGKSRLVQHALQHAKAHGIPALAITPDDSALSPFGALIDAATRIHPPLLTTDDLATVMRGSAPPYWLTRLIADGLEDRAATTGLLVVVDDLQWLDAGSLGAVRTLLDDLQGLPVFWLVATRSGVFGAGHQRLLHQLAETGAVRELPPLDDDATAAMFCDAFGSAPGPSVQRAMRRTSGLPLLVLELLRGLEEEGLLQVGRGVIDLEGDTLPARFGASTRDRLGRLDPAAQRIIQVGSLYGREFPLGGVLEILGSTATEAAPAVQALLDHDILLDTGERLAFRHDTVRSAASDTLSPTLRRAMAREVLHARIRSGAQVAALATTIAAVAEVGDHDSIDLLLTAAGDLAPSDTQGAADLVVLAARLTSGSPVQAERIADLLPIVLASGRLEEAMEIGRTLRPMLTSDAAARIGLAVARQFTESDFDGAIAEADAALEAPGLSDRTRVELLAVRALNYANKADQAGLKASLELARSVADEHRDGPALATIDATESVLRFNQGRFDEADRLQSRALARAAAAGIAPHLWLPEGLWTAFMRNGTGHCTEALRLADEGLERARSARNVLAEAYWMMLRSRVLYHLGRLDDARTQAETVLALGERLCLGDFMNATAGVVLHRVSLRTGDIALRETVRPLVQALADGVGLTRTGTWSLAMEAMERGRPEEAYEHARLALATLREATPSMTTPADFADDIVLTYICQLAGDRDAQDLIVELARERTAQNPGNTFVLAVALAVAGIRDRSVDDLRAAALVFDRVERPLVQAVVLEGAGLLSDDGATATAALAEALDLYESCGASRDASRVLRLLRRHGVNRRPRADAEHPSGLSHREFQVAQRIHAGLTTRQIAEELMVSPHTVVTYIRHIYAKWGVNTRREVVEHVSRLPADQPVGLRESG</sequence>
<evidence type="ECO:0000259" key="4">
    <source>
        <dbReference type="PROSITE" id="PS50043"/>
    </source>
</evidence>
<dbReference type="Pfam" id="PF00196">
    <property type="entry name" value="GerE"/>
    <property type="match status" value="1"/>
</dbReference>
<keyword evidence="2" id="KW-0067">ATP-binding</keyword>
<evidence type="ECO:0000256" key="1">
    <source>
        <dbReference type="ARBA" id="ARBA00022741"/>
    </source>
</evidence>
<dbReference type="SUPFAM" id="SSF46894">
    <property type="entry name" value="C-terminal effector domain of the bipartite response regulators"/>
    <property type="match status" value="1"/>
</dbReference>
<proteinExistence type="predicted"/>
<keyword evidence="6" id="KW-1185">Reference proteome</keyword>
<gene>
    <name evidence="5" type="ORF">GCM10009851_35360</name>
</gene>
<dbReference type="InterPro" id="IPR027417">
    <property type="entry name" value="P-loop_NTPase"/>
</dbReference>
<comment type="caution">
    <text evidence="5">The sequence shown here is derived from an EMBL/GenBank/DDBJ whole genome shotgun (WGS) entry which is preliminary data.</text>
</comment>
<dbReference type="CDD" id="cd06170">
    <property type="entry name" value="LuxR_C_like"/>
    <property type="match status" value="1"/>
</dbReference>
<protein>
    <submittedName>
        <fullName evidence="5">LuxR family transcriptional regulator</fullName>
    </submittedName>
</protein>
<dbReference type="PROSITE" id="PS50043">
    <property type="entry name" value="HTH_LUXR_2"/>
    <property type="match status" value="1"/>
</dbReference>
<dbReference type="SUPFAM" id="SSF48452">
    <property type="entry name" value="TPR-like"/>
    <property type="match status" value="1"/>
</dbReference>
<dbReference type="InterPro" id="IPR041664">
    <property type="entry name" value="AAA_16"/>
</dbReference>
<dbReference type="InterPro" id="IPR016032">
    <property type="entry name" value="Sig_transdc_resp-reg_C-effctor"/>
</dbReference>
<dbReference type="Pfam" id="PF13191">
    <property type="entry name" value="AAA_16"/>
    <property type="match status" value="1"/>
</dbReference>
<dbReference type="InterPro" id="IPR011990">
    <property type="entry name" value="TPR-like_helical_dom_sf"/>
</dbReference>
<dbReference type="Proteomes" id="UP001500929">
    <property type="component" value="Unassembled WGS sequence"/>
</dbReference>
<dbReference type="PRINTS" id="PR00038">
    <property type="entry name" value="HTHLUXR"/>
</dbReference>
<dbReference type="EMBL" id="BAAAQY010000012">
    <property type="protein sequence ID" value="GAA2246819.1"/>
    <property type="molecule type" value="Genomic_DNA"/>
</dbReference>
<dbReference type="PROSITE" id="PS00622">
    <property type="entry name" value="HTH_LUXR_1"/>
    <property type="match status" value="1"/>
</dbReference>
<evidence type="ECO:0000313" key="6">
    <source>
        <dbReference type="Proteomes" id="UP001500929"/>
    </source>
</evidence>
<dbReference type="InterPro" id="IPR000792">
    <property type="entry name" value="Tscrpt_reg_LuxR_C"/>
</dbReference>